<evidence type="ECO:0000259" key="6">
    <source>
        <dbReference type="PROSITE" id="PS50262"/>
    </source>
</evidence>
<dbReference type="Pfam" id="PF10321">
    <property type="entry name" value="7TM_GPCR_Srt"/>
    <property type="match status" value="2"/>
</dbReference>
<name>A0AA39IMY0_9BILA</name>
<protein>
    <recommendedName>
        <fullName evidence="6">G-protein coupled receptors family 1 profile domain-containing protein</fullName>
    </recommendedName>
</protein>
<accession>A0AA39IMY0</accession>
<feature type="transmembrane region" description="Helical" evidence="5">
    <location>
        <begin position="387"/>
        <end position="407"/>
    </location>
</feature>
<keyword evidence="3 5" id="KW-1133">Transmembrane helix</keyword>
<dbReference type="PANTHER" id="PTHR23021">
    <property type="entry name" value="SERPENTINE RECEPTOR, CLASS T"/>
    <property type="match status" value="1"/>
</dbReference>
<dbReference type="Gene3D" id="1.20.1070.10">
    <property type="entry name" value="Rhodopsin 7-helix transmembrane proteins"/>
    <property type="match status" value="2"/>
</dbReference>
<dbReference type="EMBL" id="JAUCMV010000001">
    <property type="protein sequence ID" value="KAK0427285.1"/>
    <property type="molecule type" value="Genomic_DNA"/>
</dbReference>
<reference evidence="7" key="1">
    <citation type="submission" date="2023-06" db="EMBL/GenBank/DDBJ databases">
        <title>Genomic analysis of the entomopathogenic nematode Steinernema hermaphroditum.</title>
        <authorList>
            <person name="Schwarz E.M."/>
            <person name="Heppert J.K."/>
            <person name="Baniya A."/>
            <person name="Schwartz H.T."/>
            <person name="Tan C.-H."/>
            <person name="Antoshechkin I."/>
            <person name="Sternberg P.W."/>
            <person name="Goodrich-Blair H."/>
            <person name="Dillman A.R."/>
        </authorList>
    </citation>
    <scope>NUCLEOTIDE SEQUENCE</scope>
    <source>
        <strain evidence="7">PS9179</strain>
        <tissue evidence="7">Whole animal</tissue>
    </source>
</reference>
<dbReference type="SUPFAM" id="SSF81321">
    <property type="entry name" value="Family A G protein-coupled receptor-like"/>
    <property type="match status" value="2"/>
</dbReference>
<evidence type="ECO:0000256" key="2">
    <source>
        <dbReference type="ARBA" id="ARBA00022692"/>
    </source>
</evidence>
<dbReference type="InterPro" id="IPR019425">
    <property type="entry name" value="7TM_GPCR_serpentine_rcpt_Srt"/>
</dbReference>
<dbReference type="AlphaFoldDB" id="A0AA39IMY0"/>
<evidence type="ECO:0000256" key="3">
    <source>
        <dbReference type="ARBA" id="ARBA00022989"/>
    </source>
</evidence>
<dbReference type="GO" id="GO:0016020">
    <property type="term" value="C:membrane"/>
    <property type="evidence" value="ECO:0007669"/>
    <property type="project" value="UniProtKB-SubCell"/>
</dbReference>
<evidence type="ECO:0000256" key="1">
    <source>
        <dbReference type="ARBA" id="ARBA00004370"/>
    </source>
</evidence>
<feature type="transmembrane region" description="Helical" evidence="5">
    <location>
        <begin position="171"/>
        <end position="190"/>
    </location>
</feature>
<keyword evidence="8" id="KW-1185">Reference proteome</keyword>
<keyword evidence="4 5" id="KW-0472">Membrane</keyword>
<feature type="transmembrane region" description="Helical" evidence="5">
    <location>
        <begin position="6"/>
        <end position="31"/>
    </location>
</feature>
<gene>
    <name evidence="7" type="ORF">QR680_010152</name>
</gene>
<feature type="transmembrane region" description="Helical" evidence="5">
    <location>
        <begin position="118"/>
        <end position="139"/>
    </location>
</feature>
<feature type="transmembrane region" description="Helical" evidence="5">
    <location>
        <begin position="356"/>
        <end position="375"/>
    </location>
</feature>
<feature type="transmembrane region" description="Helical" evidence="5">
    <location>
        <begin position="274"/>
        <end position="300"/>
    </location>
</feature>
<feature type="domain" description="G-protein coupled receptors family 1 profile" evidence="6">
    <location>
        <begin position="290"/>
        <end position="529"/>
    </location>
</feature>
<proteinExistence type="predicted"/>
<dbReference type="PROSITE" id="PS50262">
    <property type="entry name" value="G_PROTEIN_RECEP_F1_2"/>
    <property type="match status" value="1"/>
</dbReference>
<feature type="transmembrane region" description="Helical" evidence="5">
    <location>
        <begin position="312"/>
        <end position="336"/>
    </location>
</feature>
<sequence length="545" mass="62318">MSPNTVLGIVYIVIILISLPLHLSICSIIVRRQEYRNLTAYMIMTHLSISECLLMIGHFMGGVMSIAQSTFHLYFDRIAGCFISSSWISIVLLSLLLAVNRFFVISDIMPSVKSEKRYLVGSLVVIWLTTITVFVVHLFPEFALWYDVQLGAYRYTPGKATDIIENIEHHLLFSSLVLQFLFYVATVFVVVTKRNTFSARFNVSSTEVNLFVQSFIIFAYLTLIRCAWHFGQFELSDFLSTTRDIGTQAVGLLNPVLYLIFNNSSSQGPMTDKFYIGIALVLISLVCLPLHLSIIWLFVSKKEYGERMSFKIMTSLGVVDCLHLLAHFMTGLMTILHTRIHVVVERVTGTLILSSWVGMAGMIFALALNRIAVLTSVKLTKSREKSLFYALATIIWLSYIAVTGLHLTNDGAVSYRIRESSFSYVLTDLNYYLEKYESYWILFLLIMAFICYVGIVVWIVLHKNFRPTHLKIERREVKILIQAIIIFVYMATLRSIWHLGPQWYLKNVAVVDTLNILTCLVGGVNPLLYLTFNRKRTDEVREVKK</sequence>
<feature type="transmembrane region" description="Helical" evidence="5">
    <location>
        <begin position="479"/>
        <end position="497"/>
    </location>
</feature>
<evidence type="ECO:0000256" key="5">
    <source>
        <dbReference type="SAM" id="Phobius"/>
    </source>
</evidence>
<dbReference type="Proteomes" id="UP001175271">
    <property type="component" value="Unassembled WGS sequence"/>
</dbReference>
<feature type="transmembrane region" description="Helical" evidence="5">
    <location>
        <begin position="52"/>
        <end position="75"/>
    </location>
</feature>
<feature type="transmembrane region" description="Helical" evidence="5">
    <location>
        <begin position="87"/>
        <end position="106"/>
    </location>
</feature>
<organism evidence="7 8">
    <name type="scientific">Steinernema hermaphroditum</name>
    <dbReference type="NCBI Taxonomy" id="289476"/>
    <lineage>
        <taxon>Eukaryota</taxon>
        <taxon>Metazoa</taxon>
        <taxon>Ecdysozoa</taxon>
        <taxon>Nematoda</taxon>
        <taxon>Chromadorea</taxon>
        <taxon>Rhabditida</taxon>
        <taxon>Tylenchina</taxon>
        <taxon>Panagrolaimomorpha</taxon>
        <taxon>Strongyloidoidea</taxon>
        <taxon>Steinernematidae</taxon>
        <taxon>Steinernema</taxon>
    </lineage>
</organism>
<comment type="caution">
    <text evidence="7">The sequence shown here is derived from an EMBL/GenBank/DDBJ whole genome shotgun (WGS) entry which is preliminary data.</text>
</comment>
<feature type="transmembrane region" description="Helical" evidence="5">
    <location>
        <begin position="439"/>
        <end position="459"/>
    </location>
</feature>
<evidence type="ECO:0000256" key="4">
    <source>
        <dbReference type="ARBA" id="ARBA00023136"/>
    </source>
</evidence>
<dbReference type="PANTHER" id="PTHR23021:SF82">
    <property type="entry name" value="G PROTEIN-COUPLED RECEPTOR"/>
    <property type="match status" value="1"/>
</dbReference>
<dbReference type="InterPro" id="IPR017452">
    <property type="entry name" value="GPCR_Rhodpsn_7TM"/>
</dbReference>
<feature type="transmembrane region" description="Helical" evidence="5">
    <location>
        <begin position="210"/>
        <end position="230"/>
    </location>
</feature>
<keyword evidence="2 5" id="KW-0812">Transmembrane</keyword>
<evidence type="ECO:0000313" key="7">
    <source>
        <dbReference type="EMBL" id="KAK0427285.1"/>
    </source>
</evidence>
<comment type="subcellular location">
    <subcellularLocation>
        <location evidence="1">Membrane</location>
    </subcellularLocation>
</comment>
<feature type="transmembrane region" description="Helical" evidence="5">
    <location>
        <begin position="509"/>
        <end position="532"/>
    </location>
</feature>
<evidence type="ECO:0000313" key="8">
    <source>
        <dbReference type="Proteomes" id="UP001175271"/>
    </source>
</evidence>